<accession>A0A8K0E8Y9</accession>
<dbReference type="Pfam" id="PF02365">
    <property type="entry name" value="NAM"/>
    <property type="match status" value="2"/>
</dbReference>
<feature type="domain" description="NAC" evidence="5">
    <location>
        <begin position="12"/>
        <end position="171"/>
    </location>
</feature>
<keyword evidence="2" id="KW-0238">DNA-binding</keyword>
<feature type="domain" description="NAC" evidence="5">
    <location>
        <begin position="213"/>
        <end position="361"/>
    </location>
</feature>
<dbReference type="SUPFAM" id="SSF101941">
    <property type="entry name" value="NAC domain"/>
    <property type="match status" value="2"/>
</dbReference>
<keyword evidence="4" id="KW-0539">Nucleus</keyword>
<reference evidence="6" key="1">
    <citation type="submission" date="2020-03" db="EMBL/GenBank/DDBJ databases">
        <title>A high-quality chromosome-level genome assembly of a woody plant with both climbing and erect habits, Rhamnella rubrinervis.</title>
        <authorList>
            <person name="Lu Z."/>
            <person name="Yang Y."/>
            <person name="Zhu X."/>
            <person name="Sun Y."/>
        </authorList>
    </citation>
    <scope>NUCLEOTIDE SEQUENCE</scope>
    <source>
        <strain evidence="6">BYM</strain>
        <tissue evidence="6">Leaf</tissue>
    </source>
</reference>
<keyword evidence="3" id="KW-0804">Transcription</keyword>
<evidence type="ECO:0000256" key="3">
    <source>
        <dbReference type="ARBA" id="ARBA00023163"/>
    </source>
</evidence>
<proteinExistence type="predicted"/>
<evidence type="ECO:0000256" key="4">
    <source>
        <dbReference type="ARBA" id="ARBA00023242"/>
    </source>
</evidence>
<dbReference type="EMBL" id="VOIH02000007">
    <property type="protein sequence ID" value="KAF3442113.1"/>
    <property type="molecule type" value="Genomic_DNA"/>
</dbReference>
<name>A0A8K0E8Y9_9ROSA</name>
<dbReference type="InterPro" id="IPR036093">
    <property type="entry name" value="NAC_dom_sf"/>
</dbReference>
<dbReference type="Gene3D" id="2.170.150.80">
    <property type="entry name" value="NAC domain"/>
    <property type="match status" value="2"/>
</dbReference>
<dbReference type="PROSITE" id="PS51005">
    <property type="entry name" value="NAC"/>
    <property type="match status" value="2"/>
</dbReference>
<sequence>MSITVECVQDRVPVGFKFIPTDSELVTQYLLKKLQQEKAEDSIFLCHRIKEIEFYDYTPAQLEATYKVPGEKMTHFFSKRKMTSRLRFVAGNSGFWKKTGASANIYDGVGSGWTGFKESFRFFQRSEGPTTWLMEECTIVFIEKLSAISGPGDQTATAKTKEWVIHKIYEIGNNRNIDEDPLKDIQFINSGFNIFEHPIVQPATSVDEYLDSLPAGFRFSPSDKELVVDYLRRKVFNQPLPCDLIHEDHVYRYHPKQLVDPEFYKPKRGETCWYFFTTANGDMLKQSLGCCHWKRGRVQTVVNFNEESGGEMVVVSGLRTTLTFFENENNANWKMHHTTAGSCAKYSKSKDQDSGSRSSSGHSAFSRFPDYFYSHH</sequence>
<keyword evidence="1" id="KW-0805">Transcription regulation</keyword>
<comment type="caution">
    <text evidence="6">The sequence shown here is derived from an EMBL/GenBank/DDBJ whole genome shotgun (WGS) entry which is preliminary data.</text>
</comment>
<dbReference type="PANTHER" id="PTHR31719:SF179">
    <property type="entry name" value="OS08G0148400 PROTEIN"/>
    <property type="match status" value="1"/>
</dbReference>
<dbReference type="Proteomes" id="UP000796880">
    <property type="component" value="Unassembled WGS sequence"/>
</dbReference>
<evidence type="ECO:0000313" key="6">
    <source>
        <dbReference type="EMBL" id="KAF3442113.1"/>
    </source>
</evidence>
<dbReference type="GO" id="GO:0003677">
    <property type="term" value="F:DNA binding"/>
    <property type="evidence" value="ECO:0007669"/>
    <property type="project" value="UniProtKB-KW"/>
</dbReference>
<dbReference type="PANTHER" id="PTHR31719">
    <property type="entry name" value="NAC TRANSCRIPTION FACTOR 56"/>
    <property type="match status" value="1"/>
</dbReference>
<keyword evidence="7" id="KW-1185">Reference proteome</keyword>
<organism evidence="6 7">
    <name type="scientific">Rhamnella rubrinervis</name>
    <dbReference type="NCBI Taxonomy" id="2594499"/>
    <lineage>
        <taxon>Eukaryota</taxon>
        <taxon>Viridiplantae</taxon>
        <taxon>Streptophyta</taxon>
        <taxon>Embryophyta</taxon>
        <taxon>Tracheophyta</taxon>
        <taxon>Spermatophyta</taxon>
        <taxon>Magnoliopsida</taxon>
        <taxon>eudicotyledons</taxon>
        <taxon>Gunneridae</taxon>
        <taxon>Pentapetalae</taxon>
        <taxon>rosids</taxon>
        <taxon>fabids</taxon>
        <taxon>Rosales</taxon>
        <taxon>Rhamnaceae</taxon>
        <taxon>rhamnoid group</taxon>
        <taxon>Rhamneae</taxon>
        <taxon>Rhamnella</taxon>
    </lineage>
</organism>
<evidence type="ECO:0000256" key="1">
    <source>
        <dbReference type="ARBA" id="ARBA00023015"/>
    </source>
</evidence>
<evidence type="ECO:0000256" key="2">
    <source>
        <dbReference type="ARBA" id="ARBA00023125"/>
    </source>
</evidence>
<gene>
    <name evidence="6" type="ORF">FNV43_RR16029</name>
</gene>
<evidence type="ECO:0000313" key="7">
    <source>
        <dbReference type="Proteomes" id="UP000796880"/>
    </source>
</evidence>
<dbReference type="InterPro" id="IPR003441">
    <property type="entry name" value="NAC-dom"/>
</dbReference>
<dbReference type="AlphaFoldDB" id="A0A8K0E8Y9"/>
<dbReference type="GO" id="GO:0006355">
    <property type="term" value="P:regulation of DNA-templated transcription"/>
    <property type="evidence" value="ECO:0007669"/>
    <property type="project" value="InterPro"/>
</dbReference>
<protein>
    <recommendedName>
        <fullName evidence="5">NAC domain-containing protein</fullName>
    </recommendedName>
</protein>
<evidence type="ECO:0000259" key="5">
    <source>
        <dbReference type="PROSITE" id="PS51005"/>
    </source>
</evidence>